<name>F2UIR0_SALR5</name>
<keyword evidence="1" id="KW-0812">Transmembrane</keyword>
<feature type="chain" id="PRO_5003291131" description="Peptidase M10 metallopeptidase domain-containing protein" evidence="2">
    <location>
        <begin position="23"/>
        <end position="537"/>
    </location>
</feature>
<evidence type="ECO:0000256" key="2">
    <source>
        <dbReference type="SAM" id="SignalP"/>
    </source>
</evidence>
<dbReference type="EMBL" id="GL832976">
    <property type="protein sequence ID" value="EGD77109.1"/>
    <property type="molecule type" value="Genomic_DNA"/>
</dbReference>
<dbReference type="GeneID" id="16071510"/>
<feature type="signal peptide" evidence="2">
    <location>
        <begin position="1"/>
        <end position="22"/>
    </location>
</feature>
<gene>
    <name evidence="3" type="ORF">PTSG_07444</name>
</gene>
<dbReference type="SUPFAM" id="SSF55486">
    <property type="entry name" value="Metalloproteases ('zincins'), catalytic domain"/>
    <property type="match status" value="1"/>
</dbReference>
<dbReference type="GO" id="GO:0008237">
    <property type="term" value="F:metallopeptidase activity"/>
    <property type="evidence" value="ECO:0007669"/>
    <property type="project" value="InterPro"/>
</dbReference>
<evidence type="ECO:0000313" key="4">
    <source>
        <dbReference type="Proteomes" id="UP000007799"/>
    </source>
</evidence>
<evidence type="ECO:0000256" key="1">
    <source>
        <dbReference type="SAM" id="Phobius"/>
    </source>
</evidence>
<dbReference type="Proteomes" id="UP000007799">
    <property type="component" value="Unassembled WGS sequence"/>
</dbReference>
<accession>F2UIR0</accession>
<proteinExistence type="predicted"/>
<keyword evidence="1" id="KW-0472">Membrane</keyword>
<evidence type="ECO:0008006" key="5">
    <source>
        <dbReference type="Google" id="ProtNLM"/>
    </source>
</evidence>
<feature type="transmembrane region" description="Helical" evidence="1">
    <location>
        <begin position="501"/>
        <end position="522"/>
    </location>
</feature>
<dbReference type="KEGG" id="sre:PTSG_07444"/>
<dbReference type="AlphaFoldDB" id="F2UIR0"/>
<dbReference type="Gene3D" id="3.40.390.10">
    <property type="entry name" value="Collagenase (Catalytic Domain)"/>
    <property type="match status" value="1"/>
</dbReference>
<organism evidence="4">
    <name type="scientific">Salpingoeca rosetta (strain ATCC 50818 / BSB-021)</name>
    <dbReference type="NCBI Taxonomy" id="946362"/>
    <lineage>
        <taxon>Eukaryota</taxon>
        <taxon>Choanoflagellata</taxon>
        <taxon>Craspedida</taxon>
        <taxon>Salpingoecidae</taxon>
        <taxon>Salpingoeca</taxon>
    </lineage>
</organism>
<keyword evidence="4" id="KW-1185">Reference proteome</keyword>
<evidence type="ECO:0000313" key="3">
    <source>
        <dbReference type="EMBL" id="EGD77109.1"/>
    </source>
</evidence>
<reference evidence="3" key="1">
    <citation type="submission" date="2009-08" db="EMBL/GenBank/DDBJ databases">
        <title>Annotation of Salpingoeca rosetta.</title>
        <authorList>
            <consortium name="The Broad Institute Genome Sequencing Platform"/>
            <person name="Russ C."/>
            <person name="Cuomo C."/>
            <person name="Burger G."/>
            <person name="Gray M.W."/>
            <person name="Holland P.W.H."/>
            <person name="King N."/>
            <person name="Lang F.B.F."/>
            <person name="Roger A.J."/>
            <person name="Ruiz-Trillo I."/>
            <person name="Young S.K."/>
            <person name="Zeng Q."/>
            <person name="Gargeya S."/>
            <person name="Alvarado L."/>
            <person name="Berlin A."/>
            <person name="Chapman S.B."/>
            <person name="Chen Z."/>
            <person name="Freedman E."/>
            <person name="Gellesch M."/>
            <person name="Goldberg J."/>
            <person name="Griggs A."/>
            <person name="Gujja S."/>
            <person name="Heilman E."/>
            <person name="Heiman D."/>
            <person name="Howarth C."/>
            <person name="Mehta T."/>
            <person name="Neiman D."/>
            <person name="Pearson M."/>
            <person name="Roberts A."/>
            <person name="Saif S."/>
            <person name="Shea T."/>
            <person name="Shenoy N."/>
            <person name="Sisk P."/>
            <person name="Stolte C."/>
            <person name="Sykes S."/>
            <person name="White J."/>
            <person name="Yandava C."/>
            <person name="Haas B."/>
            <person name="Nusbaum C."/>
            <person name="Birren B."/>
        </authorList>
    </citation>
    <scope>NUCLEOTIDE SEQUENCE [LARGE SCALE GENOMIC DNA]</scope>
    <source>
        <strain evidence="3">ATCC 50818</strain>
    </source>
</reference>
<dbReference type="RefSeq" id="XP_004990948.1">
    <property type="nucleotide sequence ID" value="XM_004990891.1"/>
</dbReference>
<sequence>MQTHAPVMTRALFLTVAVAVLAASLGLRKGTGVALAAGQDNDRSSDPEYVLDVMNRTYFYGVTRPMVERLLNRSGIPHLIDILDMGDGFAHQDNTVVFLGYLSNDSDSGVDALRDYWTGFSTAATPAARRSALLIPHALGLMIQLRQSAKARAFALELLADLNLPLVSPIHRILPKLSSRREEQVEAAVALVKQLVRGLAFDNNSVAMTGIERVRTGVNGLPGNSDLAEVLRDISTALEREVEDGIHRDLDNQHDYGDGFFSFSPRERNDEALINIGDDDTDDSEAVLAIQMTWCQHRAISDPFTSELVTNIADEMSAITIGAQASFDTACCVGFQNGGQGSPFGYEGDGLSVVDNQQEADNVFNRNCGRVKAINALNYCGQPASNVIGCAPVGGDTQILVRLANYERDARLWLHETGHNVGLEHNSMSKDFVMYPTLTGDSNDNFALTSEECGAFTYPPPSAKVTKQPAENLTCDANATAPPNDNNNSDGSGGLNTTTSWVIFGIGMAILVAGIALAGLMWNDKRQQPPPPIHSEV</sequence>
<keyword evidence="1" id="KW-1133">Transmembrane helix</keyword>
<keyword evidence="2" id="KW-0732">Signal</keyword>
<dbReference type="InterPro" id="IPR024079">
    <property type="entry name" value="MetalloPept_cat_dom_sf"/>
</dbReference>
<protein>
    <recommendedName>
        <fullName evidence="5">Peptidase M10 metallopeptidase domain-containing protein</fullName>
    </recommendedName>
</protein>
<dbReference type="InParanoid" id="F2UIR0"/>